<evidence type="ECO:0000259" key="4">
    <source>
        <dbReference type="Pfam" id="PF25087"/>
    </source>
</evidence>
<gene>
    <name evidence="6" type="primary">Aste57867_3960</name>
    <name evidence="5" type="ORF">As57867_003949</name>
    <name evidence="6" type="ORF">ASTE57867_3960</name>
</gene>
<dbReference type="Proteomes" id="UP000332933">
    <property type="component" value="Unassembled WGS sequence"/>
</dbReference>
<dbReference type="EMBL" id="CAADRA010000845">
    <property type="protein sequence ID" value="VFT81097.1"/>
    <property type="molecule type" value="Genomic_DNA"/>
</dbReference>
<dbReference type="SUPFAM" id="SSF53448">
    <property type="entry name" value="Nucleotide-diphospho-sugar transferases"/>
    <property type="match status" value="1"/>
</dbReference>
<dbReference type="GO" id="GO:0016740">
    <property type="term" value="F:transferase activity"/>
    <property type="evidence" value="ECO:0007669"/>
    <property type="project" value="UniProtKB-KW"/>
</dbReference>
<name>A0A485KCA8_9STRA</name>
<evidence type="ECO:0000256" key="2">
    <source>
        <dbReference type="ARBA" id="ARBA00022679"/>
    </source>
</evidence>
<dbReference type="InterPro" id="IPR029044">
    <property type="entry name" value="Nucleotide-diphossugar_trans"/>
</dbReference>
<feature type="domain" description="Mannose-1-phosphate guanyltransferase C-terminal" evidence="4">
    <location>
        <begin position="313"/>
        <end position="433"/>
    </location>
</feature>
<dbReference type="Pfam" id="PF25087">
    <property type="entry name" value="GMPPB_C"/>
    <property type="match status" value="1"/>
</dbReference>
<dbReference type="AlphaFoldDB" id="A0A485KCA8"/>
<reference evidence="6 7" key="1">
    <citation type="submission" date="2019-03" db="EMBL/GenBank/DDBJ databases">
        <authorList>
            <person name="Gaulin E."/>
            <person name="Dumas B."/>
        </authorList>
    </citation>
    <scope>NUCLEOTIDE SEQUENCE [LARGE SCALE GENOMIC DNA]</scope>
    <source>
        <strain evidence="6">CBS 568.67</strain>
    </source>
</reference>
<comment type="similarity">
    <text evidence="1">Belongs to the transferase hexapeptide repeat family.</text>
</comment>
<dbReference type="PANTHER" id="PTHR22572">
    <property type="entry name" value="SUGAR-1-PHOSPHATE GUANYL TRANSFERASE"/>
    <property type="match status" value="1"/>
</dbReference>
<dbReference type="InterPro" id="IPR005835">
    <property type="entry name" value="NTP_transferase_dom"/>
</dbReference>
<proteinExistence type="inferred from homology"/>
<reference evidence="5" key="2">
    <citation type="submission" date="2019-06" db="EMBL/GenBank/DDBJ databases">
        <title>Genomics analysis of Aphanomyces spp. identifies a new class of oomycete effector associated with host adaptation.</title>
        <authorList>
            <person name="Gaulin E."/>
        </authorList>
    </citation>
    <scope>NUCLEOTIDE SEQUENCE</scope>
    <source>
        <strain evidence="5">CBS 578.67</strain>
    </source>
</reference>
<dbReference type="Gene3D" id="3.90.550.10">
    <property type="entry name" value="Spore Coat Polysaccharide Biosynthesis Protein SpsA, Chain A"/>
    <property type="match status" value="1"/>
</dbReference>
<keyword evidence="2" id="KW-0808">Transferase</keyword>
<dbReference type="InterPro" id="IPR018357">
    <property type="entry name" value="Hexapep_transf_CS"/>
</dbReference>
<dbReference type="InterPro" id="IPR056729">
    <property type="entry name" value="GMPPB_C"/>
</dbReference>
<evidence type="ECO:0000313" key="5">
    <source>
        <dbReference type="EMBL" id="KAF0714245.1"/>
    </source>
</evidence>
<dbReference type="EMBL" id="VJMH01000845">
    <property type="protein sequence ID" value="KAF0714245.1"/>
    <property type="molecule type" value="Genomic_DNA"/>
</dbReference>
<evidence type="ECO:0000313" key="7">
    <source>
        <dbReference type="Proteomes" id="UP000332933"/>
    </source>
</evidence>
<dbReference type="InterPro" id="IPR050486">
    <property type="entry name" value="Mannose-1P_guanyltransferase"/>
</dbReference>
<evidence type="ECO:0000256" key="1">
    <source>
        <dbReference type="ARBA" id="ARBA00007274"/>
    </source>
</evidence>
<dbReference type="Pfam" id="PF00483">
    <property type="entry name" value="NTP_transferase"/>
    <property type="match status" value="1"/>
</dbReference>
<keyword evidence="7" id="KW-1185">Reference proteome</keyword>
<evidence type="ECO:0000313" key="6">
    <source>
        <dbReference type="EMBL" id="VFT81097.1"/>
    </source>
</evidence>
<evidence type="ECO:0000259" key="3">
    <source>
        <dbReference type="Pfam" id="PF00483"/>
    </source>
</evidence>
<dbReference type="PROSITE" id="PS00101">
    <property type="entry name" value="HEXAPEP_TRANSFERASES"/>
    <property type="match status" value="1"/>
</dbReference>
<dbReference type="InterPro" id="IPR011004">
    <property type="entry name" value="Trimer_LpxA-like_sf"/>
</dbReference>
<dbReference type="SUPFAM" id="SSF51161">
    <property type="entry name" value="Trimeric LpxA-like enzymes"/>
    <property type="match status" value="1"/>
</dbReference>
<protein>
    <submittedName>
        <fullName evidence="6">Aste57867_3960 protein</fullName>
    </submittedName>
</protein>
<dbReference type="Gene3D" id="2.160.10.10">
    <property type="entry name" value="Hexapeptide repeat proteins"/>
    <property type="match status" value="1"/>
</dbReference>
<organism evidence="6 7">
    <name type="scientific">Aphanomyces stellatus</name>
    <dbReference type="NCBI Taxonomy" id="120398"/>
    <lineage>
        <taxon>Eukaryota</taxon>
        <taxon>Sar</taxon>
        <taxon>Stramenopiles</taxon>
        <taxon>Oomycota</taxon>
        <taxon>Saprolegniomycetes</taxon>
        <taxon>Saprolegniales</taxon>
        <taxon>Verrucalvaceae</taxon>
        <taxon>Aphanomyces</taxon>
    </lineage>
</organism>
<feature type="domain" description="Nucleotidyl transferase" evidence="3">
    <location>
        <begin position="9"/>
        <end position="202"/>
    </location>
</feature>
<dbReference type="OrthoDB" id="285674at2759"/>
<sequence length="437" mass="49360">MSSRYPSSKAVILLGGHEDRHFRPLSMDQPTPLFPIAGRPMLFHHVEACAKVPNLKEILLIGAYDAGVFANFMDMVMREIQTPIRYLQERQHLGTGGGLRFFRDDIEHGRPDVFFVLHFDICCSFPLVDMFHHHMRAQAFVTVLGKRVFPDEAKTYGCMVADPESSEVVHWAEKPSSFVSDLINCGVYLLNMEMLQDIVEMGDSLADQRTKAQLRSAQYPRLFRDADHVDKLRSVRRRPPRRLLTRRRHRLEQDFLFPMAGTQQLYVFETGDFWCQIKTPGMAVMCSELYMQRYRYVDPTLLASTGGKLSPRIEGNVVVHPSAAIDPTAKLGPNVCIGAGVTIGRGVRVAHSIVLEGVTIRDHACILFSILGWNSTVGEWARIEGEPPNESHRDHPVIRDVTILGVSVHCAPEVIVRNCIVLPRKTLTESCHNQVLL</sequence>
<accession>A0A485KCA8</accession>